<dbReference type="NCBIfam" id="TIGR01668">
    <property type="entry name" value="YqeG_hyp_ppase"/>
    <property type="match status" value="1"/>
</dbReference>
<dbReference type="InterPro" id="IPR006549">
    <property type="entry name" value="HAD-SF_hydro_IIIA"/>
</dbReference>
<evidence type="ECO:0000313" key="1">
    <source>
        <dbReference type="EMBL" id="SEQ42562.1"/>
    </source>
</evidence>
<dbReference type="InterPro" id="IPR036412">
    <property type="entry name" value="HAD-like_sf"/>
</dbReference>
<keyword evidence="2" id="KW-1185">Reference proteome</keyword>
<dbReference type="AlphaFoldDB" id="A0A1H9FXE3"/>
<dbReference type="RefSeq" id="WP_092572521.1">
    <property type="nucleotide sequence ID" value="NZ_FOEN01000010.1"/>
</dbReference>
<dbReference type="SUPFAM" id="SSF56784">
    <property type="entry name" value="HAD-like"/>
    <property type="match status" value="1"/>
</dbReference>
<dbReference type="OrthoDB" id="9787572at2"/>
<dbReference type="InterPro" id="IPR010021">
    <property type="entry name" value="PGPP1/Gep4"/>
</dbReference>
<proteinExistence type="predicted"/>
<organism evidence="1 2">
    <name type="scientific">Ignavigranum ruoffiae</name>
    <dbReference type="NCBI Taxonomy" id="89093"/>
    <lineage>
        <taxon>Bacteria</taxon>
        <taxon>Bacillati</taxon>
        <taxon>Bacillota</taxon>
        <taxon>Bacilli</taxon>
        <taxon>Lactobacillales</taxon>
        <taxon>Aerococcaceae</taxon>
        <taxon>Ignavigranum</taxon>
    </lineage>
</organism>
<dbReference type="Gene3D" id="3.40.50.1000">
    <property type="entry name" value="HAD superfamily/HAD-like"/>
    <property type="match status" value="1"/>
</dbReference>
<dbReference type="CDD" id="cd16416">
    <property type="entry name" value="HAD_BsYqeG-like"/>
    <property type="match status" value="1"/>
</dbReference>
<dbReference type="Pfam" id="PF08282">
    <property type="entry name" value="Hydrolase_3"/>
    <property type="match status" value="1"/>
</dbReference>
<dbReference type="Pfam" id="PF13242">
    <property type="entry name" value="Hydrolase_like"/>
    <property type="match status" value="1"/>
</dbReference>
<evidence type="ECO:0000313" key="2">
    <source>
        <dbReference type="Proteomes" id="UP000198833"/>
    </source>
</evidence>
<dbReference type="InterPro" id="IPR023214">
    <property type="entry name" value="HAD_sf"/>
</dbReference>
<sequence length="176" mass="20283">MKQLISPDWTINSIYQITPADILQQGFKGMIVDLDNTLLAWNEYELSQRMADWVSQMIDAQVKIYLLSNNNPKRVGKVIEALDIPHKARALKPLRGSFQEAIRFLDLPIDQIVVIGDQIITDVIGAKRNQLKVILVKPLVDHDNVYTWFNRSVEKLLLRKIGLVRSEDWGDSLERF</sequence>
<dbReference type="Proteomes" id="UP000198833">
    <property type="component" value="Unassembled WGS sequence"/>
</dbReference>
<gene>
    <name evidence="1" type="ORF">SAMN04488558_11060</name>
</gene>
<name>A0A1H9FXE3_9LACT</name>
<accession>A0A1H9FXE3</accession>
<dbReference type="NCBIfam" id="TIGR01662">
    <property type="entry name" value="HAD-SF-IIIA"/>
    <property type="match status" value="1"/>
</dbReference>
<dbReference type="GO" id="GO:0008962">
    <property type="term" value="F:phosphatidylglycerophosphatase activity"/>
    <property type="evidence" value="ECO:0007669"/>
    <property type="project" value="InterPro"/>
</dbReference>
<reference evidence="1 2" key="1">
    <citation type="submission" date="2016-10" db="EMBL/GenBank/DDBJ databases">
        <authorList>
            <person name="de Groot N.N."/>
        </authorList>
    </citation>
    <scope>NUCLEOTIDE SEQUENCE [LARGE SCALE GENOMIC DNA]</scope>
    <source>
        <strain evidence="1 2">DSM 15695</strain>
    </source>
</reference>
<protein>
    <submittedName>
        <fullName evidence="1">Uncharacterized protein</fullName>
    </submittedName>
</protein>
<dbReference type="EMBL" id="FOEN01000010">
    <property type="protein sequence ID" value="SEQ42562.1"/>
    <property type="molecule type" value="Genomic_DNA"/>
</dbReference>
<dbReference type="STRING" id="89093.SAMN04488558_11060"/>